<reference evidence="3" key="1">
    <citation type="submission" date="2022-07" db="EMBL/GenBank/DDBJ databases">
        <title>Parvularcula maris sp. nov., an algicidal bacterium isolated from seawater.</title>
        <authorList>
            <person name="Li F."/>
        </authorList>
    </citation>
    <scope>NUCLEOTIDE SEQUENCE</scope>
    <source>
        <strain evidence="3">BGMRC 0090</strain>
    </source>
</reference>
<dbReference type="SUPFAM" id="SSF56784">
    <property type="entry name" value="HAD-like"/>
    <property type="match status" value="1"/>
</dbReference>
<dbReference type="EC" id="3.1.3.12" evidence="2"/>
<organism evidence="3 4">
    <name type="scientific">Parvularcula maris</name>
    <dbReference type="NCBI Taxonomy" id="2965077"/>
    <lineage>
        <taxon>Bacteria</taxon>
        <taxon>Pseudomonadati</taxon>
        <taxon>Pseudomonadota</taxon>
        <taxon>Alphaproteobacteria</taxon>
        <taxon>Parvularculales</taxon>
        <taxon>Parvularculaceae</taxon>
        <taxon>Parvularcula</taxon>
    </lineage>
</organism>
<keyword evidence="2" id="KW-0460">Magnesium</keyword>
<dbReference type="Pfam" id="PF02358">
    <property type="entry name" value="Trehalose_PPase"/>
    <property type="match status" value="1"/>
</dbReference>
<keyword evidence="1 2" id="KW-0378">Hydrolase</keyword>
<dbReference type="InterPro" id="IPR003337">
    <property type="entry name" value="Trehalose_PPase"/>
</dbReference>
<dbReference type="GO" id="GO:0005992">
    <property type="term" value="P:trehalose biosynthetic process"/>
    <property type="evidence" value="ECO:0007669"/>
    <property type="project" value="InterPro"/>
</dbReference>
<evidence type="ECO:0000256" key="2">
    <source>
        <dbReference type="RuleBase" id="RU361117"/>
    </source>
</evidence>
<dbReference type="InterPro" id="IPR036412">
    <property type="entry name" value="HAD-like_sf"/>
</dbReference>
<protein>
    <recommendedName>
        <fullName evidence="2">Trehalose 6-phosphate phosphatase</fullName>
        <ecNumber evidence="2">3.1.3.12</ecNumber>
    </recommendedName>
</protein>
<dbReference type="GO" id="GO:0046872">
    <property type="term" value="F:metal ion binding"/>
    <property type="evidence" value="ECO:0007669"/>
    <property type="project" value="UniProtKB-KW"/>
</dbReference>
<dbReference type="Proteomes" id="UP001142610">
    <property type="component" value="Unassembled WGS sequence"/>
</dbReference>
<evidence type="ECO:0000256" key="1">
    <source>
        <dbReference type="ARBA" id="ARBA00022801"/>
    </source>
</evidence>
<keyword evidence="4" id="KW-1185">Reference proteome</keyword>
<dbReference type="RefSeq" id="WP_256619945.1">
    <property type="nucleotide sequence ID" value="NZ_JANIBC010000011.1"/>
</dbReference>
<gene>
    <name evidence="3" type="primary">otsB</name>
    <name evidence="3" type="ORF">NOG11_11685</name>
</gene>
<evidence type="ECO:0000313" key="3">
    <source>
        <dbReference type="EMBL" id="MCQ8186050.1"/>
    </source>
</evidence>
<dbReference type="InterPro" id="IPR044651">
    <property type="entry name" value="OTSB-like"/>
</dbReference>
<evidence type="ECO:0000313" key="4">
    <source>
        <dbReference type="Proteomes" id="UP001142610"/>
    </source>
</evidence>
<comment type="caution">
    <text evidence="3">The sequence shown here is derived from an EMBL/GenBank/DDBJ whole genome shotgun (WGS) entry which is preliminary data.</text>
</comment>
<name>A0A9X2LAB7_9PROT</name>
<dbReference type="PANTHER" id="PTHR43768:SF3">
    <property type="entry name" value="TREHALOSE 6-PHOSPHATE PHOSPHATASE"/>
    <property type="match status" value="1"/>
</dbReference>
<dbReference type="Gene3D" id="3.30.70.1020">
    <property type="entry name" value="Trehalose-6-phosphate phosphatase related protein, domain 2"/>
    <property type="match status" value="1"/>
</dbReference>
<comment type="cofactor">
    <cofactor evidence="2">
        <name>Mg(2+)</name>
        <dbReference type="ChEBI" id="CHEBI:18420"/>
    </cofactor>
</comment>
<sequence length="239" mass="25626">MGRLITRDTALFLDFDGTLTGFSDDPDSVRLPPGGFAVLERLAEKLGGAVALVSGRDVRDLASRVPTCLWRAGNHGDLVLAPEANEPDGDTSPPPALLAELKELTAAHDGVRLEEKARVLTIHTRMARDASGDVIAKAEAIAARTEGYKLQLGKDVAEFKPEGVDKGRAIERLMKEGAFAGRKPLFFGDDATDEDGFIVCLHRGGSAVKIGEGKTLAPHRLPDHHAVWDVLKEALHDLA</sequence>
<comment type="similarity">
    <text evidence="2">Belongs to the trehalose phosphatase family.</text>
</comment>
<dbReference type="NCBIfam" id="TIGR00685">
    <property type="entry name" value="T6PP"/>
    <property type="match status" value="1"/>
</dbReference>
<keyword evidence="2" id="KW-0479">Metal-binding</keyword>
<dbReference type="GO" id="GO:0004805">
    <property type="term" value="F:trehalose-phosphatase activity"/>
    <property type="evidence" value="ECO:0007669"/>
    <property type="project" value="UniProtKB-EC"/>
</dbReference>
<proteinExistence type="inferred from homology"/>
<comment type="pathway">
    <text evidence="2">Glycan biosynthesis; trehalose biosynthesis.</text>
</comment>
<accession>A0A9X2LAB7</accession>
<dbReference type="Gene3D" id="3.40.50.1000">
    <property type="entry name" value="HAD superfamily/HAD-like"/>
    <property type="match status" value="1"/>
</dbReference>
<dbReference type="AlphaFoldDB" id="A0A9X2LAB7"/>
<dbReference type="EMBL" id="JANIBC010000011">
    <property type="protein sequence ID" value="MCQ8186050.1"/>
    <property type="molecule type" value="Genomic_DNA"/>
</dbReference>
<dbReference type="InterPro" id="IPR023214">
    <property type="entry name" value="HAD_sf"/>
</dbReference>
<dbReference type="PANTHER" id="PTHR43768">
    <property type="entry name" value="TREHALOSE 6-PHOSPHATE PHOSPHATASE"/>
    <property type="match status" value="1"/>
</dbReference>
<comment type="catalytic activity">
    <reaction evidence="2">
        <text>alpha,alpha-trehalose 6-phosphate + H2O = alpha,alpha-trehalose + phosphate</text>
        <dbReference type="Rhea" id="RHEA:23420"/>
        <dbReference type="ChEBI" id="CHEBI:15377"/>
        <dbReference type="ChEBI" id="CHEBI:16551"/>
        <dbReference type="ChEBI" id="CHEBI:43474"/>
        <dbReference type="ChEBI" id="CHEBI:58429"/>
        <dbReference type="EC" id="3.1.3.12"/>
    </reaction>
</comment>
<comment type="function">
    <text evidence="2">Removes the phosphate from trehalose 6-phosphate to produce free trehalose.</text>
</comment>